<dbReference type="Proteomes" id="UP000291259">
    <property type="component" value="Chromosome"/>
</dbReference>
<dbReference type="RefSeq" id="WP_129190571.1">
    <property type="nucleotide sequence ID" value="NZ_CP035491.1"/>
</dbReference>
<dbReference type="Pfam" id="PF13401">
    <property type="entry name" value="AAA_22"/>
    <property type="match status" value="1"/>
</dbReference>
<dbReference type="SUPFAM" id="SSF48452">
    <property type="entry name" value="TPR-like"/>
    <property type="match status" value="2"/>
</dbReference>
<evidence type="ECO:0000313" key="2">
    <source>
        <dbReference type="EMBL" id="QAY73380.1"/>
    </source>
</evidence>
<dbReference type="GO" id="GO:0003677">
    <property type="term" value="F:DNA binding"/>
    <property type="evidence" value="ECO:0007669"/>
    <property type="project" value="InterPro"/>
</dbReference>
<dbReference type="InterPro" id="IPR027417">
    <property type="entry name" value="P-loop_NTPase"/>
</dbReference>
<dbReference type="Gene3D" id="3.40.50.300">
    <property type="entry name" value="P-loop containing nucleotide triphosphate hydrolases"/>
    <property type="match status" value="1"/>
</dbReference>
<dbReference type="KEGG" id="agf:ET445_08510"/>
<dbReference type="SUPFAM" id="SSF46894">
    <property type="entry name" value="C-terminal effector domain of the bipartite response regulators"/>
    <property type="match status" value="1"/>
</dbReference>
<organism evidence="2 3">
    <name type="scientific">Agromyces protaetiae</name>
    <dbReference type="NCBI Taxonomy" id="2509455"/>
    <lineage>
        <taxon>Bacteria</taxon>
        <taxon>Bacillati</taxon>
        <taxon>Actinomycetota</taxon>
        <taxon>Actinomycetes</taxon>
        <taxon>Micrococcales</taxon>
        <taxon>Microbacteriaceae</taxon>
        <taxon>Agromyces</taxon>
    </lineage>
</organism>
<dbReference type="PRINTS" id="PR00364">
    <property type="entry name" value="DISEASERSIST"/>
</dbReference>
<name>A0A4P6FAX4_9MICO</name>
<dbReference type="PANTHER" id="PTHR47691:SF3">
    <property type="entry name" value="HTH-TYPE TRANSCRIPTIONAL REGULATOR RV0890C-RELATED"/>
    <property type="match status" value="1"/>
</dbReference>
<dbReference type="SMART" id="SM01043">
    <property type="entry name" value="BTAD"/>
    <property type="match status" value="1"/>
</dbReference>
<dbReference type="Gene3D" id="1.10.10.10">
    <property type="entry name" value="Winged helix-like DNA-binding domain superfamily/Winged helix DNA-binding domain"/>
    <property type="match status" value="1"/>
</dbReference>
<evidence type="ECO:0000313" key="3">
    <source>
        <dbReference type="Proteomes" id="UP000291259"/>
    </source>
</evidence>
<dbReference type="OrthoDB" id="9812579at2"/>
<dbReference type="InterPro" id="IPR005158">
    <property type="entry name" value="BTAD"/>
</dbReference>
<evidence type="ECO:0000259" key="1">
    <source>
        <dbReference type="SMART" id="SM01043"/>
    </source>
</evidence>
<dbReference type="Pfam" id="PF03704">
    <property type="entry name" value="BTAD"/>
    <property type="match status" value="1"/>
</dbReference>
<dbReference type="InterPro" id="IPR016032">
    <property type="entry name" value="Sig_transdc_resp-reg_C-effctor"/>
</dbReference>
<accession>A0A4P6FAX4</accession>
<protein>
    <submittedName>
        <fullName evidence="2">ATPase</fullName>
    </submittedName>
</protein>
<proteinExistence type="predicted"/>
<dbReference type="PANTHER" id="PTHR47691">
    <property type="entry name" value="REGULATOR-RELATED"/>
    <property type="match status" value="1"/>
</dbReference>
<reference evidence="2 3" key="1">
    <citation type="submission" date="2019-01" db="EMBL/GenBank/DDBJ databases">
        <title>Genome sequencing of strain FW100M-8.</title>
        <authorList>
            <person name="Heo J."/>
            <person name="Kim S.-J."/>
            <person name="Kim J.-S."/>
            <person name="Hong S.-B."/>
            <person name="Kwon S.-W."/>
        </authorList>
    </citation>
    <scope>NUCLEOTIDE SEQUENCE [LARGE SCALE GENOMIC DNA]</scope>
    <source>
        <strain evidence="2 3">FW100M-8</strain>
    </source>
</reference>
<dbReference type="InterPro" id="IPR049945">
    <property type="entry name" value="AAA_22"/>
</dbReference>
<dbReference type="InterPro" id="IPR036388">
    <property type="entry name" value="WH-like_DNA-bd_sf"/>
</dbReference>
<dbReference type="Gene3D" id="1.25.40.10">
    <property type="entry name" value="Tetratricopeptide repeat domain"/>
    <property type="match status" value="2"/>
</dbReference>
<sequence>MTDPTETSVRIALLGPVLVADESERLTEPSGALVKALVAALVLLPRHPGEAVPPAALIDELWGDEPPRAGKAALQTLVSRLRRLSPDLVRSSAAGYALGVDAGRIDLSIAGSAAGSTDLPTLDAALDLWRGAPGADLGEAPVGELLAERAESLRRDLLSAHARAASAAGEHVRALADLDALIAARPLDEPLRLAQLDALAALGRRVEALAAFAAFRELLADELGTAPGPALVARNARLLQDEDQADVSSATPAASAAPALPPVPAAALTPVPAALGALVGRRRELDLIEHQLADERLVTILGPGGAGKTTLALESARAHDVSAVVVELAPAEPGDVWNAVAGAVARSIRISDSALSAAAGPRERAIEALAGRRVLVVLDNCEHVSAEAAGVALDLLRNVSGLSILATSREPLGIPGEAFVDLGPLPHADARELFARRVRAARGTPPEDGDAESVDRIVRRLDGLPLALELAAAKTRTLTLAEIDAGLDDRFALLATGPRAADPRHQTLRALIDWSWETLTDPERTALLAVAVFPDGVGAADAAVVANEFSTEASAFDRLVDRSLLRRVDGRFRMLETVREYRLDRVRAAGGELDARAHAAAALADLAAARDPLLRGPRVREALAWFDANDESILAAARWTRETPELRDEGVRLLRACLWAWAMRERFEELAVGVSSFASDDDPLASEPAVVVNGLAFVIRGVGLTAAIELVDELSPDEVASFATDAERISAAAKAHPSELALVLPPLLSAATRAIAEPRARSSRNWALDLGPFDDPDAPEWTRALLAILQTAFAQNSGDVETLGREGERALAMFRELGDVWGIALASQMRSEWLMLEGRLEAALEVADASSEGLEGLTSVWDLIQQKSLAIGLLTRLGRIDEARERLDAIRALAEAEGSVRSLLQCRFTAAAVALAVDDGEGALRELDAIPVDEMTFGPAEQVLALGEARRAQALLLCARPDEALEALRSAFPVASRSGDQPIMSEVVLAIATWLARTGRDDEAREVFADAVRLRGRADETDPGYRRLVALLGEPDLSSEREPDVRALASLLE</sequence>
<feature type="domain" description="Bacterial transcriptional activator" evidence="1">
    <location>
        <begin position="100"/>
        <end position="239"/>
    </location>
</feature>
<dbReference type="AlphaFoldDB" id="A0A4P6FAX4"/>
<dbReference type="InterPro" id="IPR011990">
    <property type="entry name" value="TPR-like_helical_dom_sf"/>
</dbReference>
<dbReference type="EMBL" id="CP035491">
    <property type="protein sequence ID" value="QAY73380.1"/>
    <property type="molecule type" value="Genomic_DNA"/>
</dbReference>
<dbReference type="GO" id="GO:0006355">
    <property type="term" value="P:regulation of DNA-templated transcription"/>
    <property type="evidence" value="ECO:0007669"/>
    <property type="project" value="InterPro"/>
</dbReference>
<dbReference type="SUPFAM" id="SSF52540">
    <property type="entry name" value="P-loop containing nucleoside triphosphate hydrolases"/>
    <property type="match status" value="1"/>
</dbReference>
<dbReference type="GO" id="GO:0016887">
    <property type="term" value="F:ATP hydrolysis activity"/>
    <property type="evidence" value="ECO:0007669"/>
    <property type="project" value="InterPro"/>
</dbReference>
<keyword evidence="3" id="KW-1185">Reference proteome</keyword>
<gene>
    <name evidence="2" type="ORF">ET445_08510</name>
</gene>